<dbReference type="InterPro" id="IPR013216">
    <property type="entry name" value="Methyltransf_11"/>
</dbReference>
<dbReference type="PANTHER" id="PTHR43591">
    <property type="entry name" value="METHYLTRANSFERASE"/>
    <property type="match status" value="1"/>
</dbReference>
<evidence type="ECO:0000259" key="1">
    <source>
        <dbReference type="Pfam" id="PF08241"/>
    </source>
</evidence>
<keyword evidence="2" id="KW-0808">Transferase</keyword>
<comment type="caution">
    <text evidence="2">The sequence shown here is derived from an EMBL/GenBank/DDBJ whole genome shotgun (WGS) entry which is preliminary data.</text>
</comment>
<dbReference type="AlphaFoldDB" id="A0A0D6XA22"/>
<dbReference type="OrthoDB" id="31962at2"/>
<sequence>MNSPSPIPPWLSPLLACPRCHAPLEGATCPACGPYPFREGFLDLRAFRERPHLRLVNALPPVAWLYDLWRRRAPCILGGLSLEEELARLLAWLGPTGGPFLDVGTGTGLYREALGERAVGLDPSLAFLRVAQRRRPGAYLLGHGEALPFRKGSLSGVAIGPTWNEFLDPSQAAREARRVLRPGGRLFGMLLLGPGPGLGLWRPREEEAKRVLEEAGFRVRLEVRGRLGLLEAEAL</sequence>
<gene>
    <name evidence="2" type="ORF">THFILI_01445</name>
</gene>
<proteinExistence type="predicted"/>
<keyword evidence="3" id="KW-1185">Reference proteome</keyword>
<reference evidence="2 3" key="1">
    <citation type="journal article" date="2015" name="Genome Announc.">
        <title>Draft Genome Sequence of the Thermophile Thermus filiformis ATCC 43280, Producer of Carotenoid-(Di)glucoside-Branched Fatty Acid (Di)esters and Source of Hyperthermostable Enzymes of Biotechnological Interest.</title>
        <authorList>
            <person name="Mandelli F."/>
            <person name="Oliveira Ramires B."/>
            <person name="Couger M.B."/>
            <person name="Paixao D.A."/>
            <person name="Camilo C.M."/>
            <person name="Polikarpov I."/>
            <person name="Prade R."/>
            <person name="Riano-Pachon D.M."/>
            <person name="Squina F.M."/>
        </authorList>
    </citation>
    <scope>NUCLEOTIDE SEQUENCE [LARGE SCALE GENOMIC DNA]</scope>
    <source>
        <strain evidence="2 3">ATCC 43280</strain>
    </source>
</reference>
<evidence type="ECO:0000313" key="3">
    <source>
        <dbReference type="Proteomes" id="UP000030364"/>
    </source>
</evidence>
<dbReference type="GO" id="GO:0008757">
    <property type="term" value="F:S-adenosylmethionine-dependent methyltransferase activity"/>
    <property type="evidence" value="ECO:0007669"/>
    <property type="project" value="InterPro"/>
</dbReference>
<feature type="domain" description="Methyltransferase type 11" evidence="1">
    <location>
        <begin position="101"/>
        <end position="187"/>
    </location>
</feature>
<name>A0A0D6XA22_THEFI</name>
<accession>A0A0D6XA22</accession>
<dbReference type="InterPro" id="IPR029063">
    <property type="entry name" value="SAM-dependent_MTases_sf"/>
</dbReference>
<evidence type="ECO:0000313" key="2">
    <source>
        <dbReference type="EMBL" id="KIX84779.1"/>
    </source>
</evidence>
<dbReference type="SUPFAM" id="SSF53335">
    <property type="entry name" value="S-adenosyl-L-methionine-dependent methyltransferases"/>
    <property type="match status" value="1"/>
</dbReference>
<dbReference type="STRING" id="276.THFILI_01445"/>
<keyword evidence="2" id="KW-0489">Methyltransferase</keyword>
<dbReference type="EMBL" id="JPSL02000035">
    <property type="protein sequence ID" value="KIX84779.1"/>
    <property type="molecule type" value="Genomic_DNA"/>
</dbReference>
<dbReference type="Gene3D" id="3.40.50.150">
    <property type="entry name" value="Vaccinia Virus protein VP39"/>
    <property type="match status" value="1"/>
</dbReference>
<protein>
    <submittedName>
        <fullName evidence="2">Methylase</fullName>
    </submittedName>
</protein>
<dbReference type="CDD" id="cd02440">
    <property type="entry name" value="AdoMet_MTases"/>
    <property type="match status" value="1"/>
</dbReference>
<dbReference type="GO" id="GO:0032259">
    <property type="term" value="P:methylation"/>
    <property type="evidence" value="ECO:0007669"/>
    <property type="project" value="UniProtKB-KW"/>
</dbReference>
<dbReference type="Pfam" id="PF08241">
    <property type="entry name" value="Methyltransf_11"/>
    <property type="match status" value="1"/>
</dbReference>
<organism evidence="2 3">
    <name type="scientific">Thermus filiformis</name>
    <dbReference type="NCBI Taxonomy" id="276"/>
    <lineage>
        <taxon>Bacteria</taxon>
        <taxon>Thermotogati</taxon>
        <taxon>Deinococcota</taxon>
        <taxon>Deinococci</taxon>
        <taxon>Thermales</taxon>
        <taxon>Thermaceae</taxon>
        <taxon>Thermus</taxon>
    </lineage>
</organism>
<dbReference type="Proteomes" id="UP000030364">
    <property type="component" value="Unassembled WGS sequence"/>
</dbReference>